<gene>
    <name evidence="3" type="ORF">RHS04_02641</name>
</gene>
<organism evidence="3 4">
    <name type="scientific">Rhizoctonia solani</name>
    <dbReference type="NCBI Taxonomy" id="456999"/>
    <lineage>
        <taxon>Eukaryota</taxon>
        <taxon>Fungi</taxon>
        <taxon>Dikarya</taxon>
        <taxon>Basidiomycota</taxon>
        <taxon>Agaricomycotina</taxon>
        <taxon>Agaricomycetes</taxon>
        <taxon>Cantharellales</taxon>
        <taxon>Ceratobasidiaceae</taxon>
        <taxon>Rhizoctonia</taxon>
    </lineage>
</organism>
<proteinExistence type="predicted"/>
<dbReference type="AlphaFoldDB" id="A0A8H7HDG9"/>
<accession>A0A8H7HDG9</accession>
<feature type="compositionally biased region" description="Basic and acidic residues" evidence="1">
    <location>
        <begin position="473"/>
        <end position="491"/>
    </location>
</feature>
<feature type="compositionally biased region" description="Pro residues" evidence="1">
    <location>
        <begin position="391"/>
        <end position="402"/>
    </location>
</feature>
<dbReference type="EMBL" id="JACYCC010000035">
    <property type="protein sequence ID" value="KAF8682971.1"/>
    <property type="molecule type" value="Genomic_DNA"/>
</dbReference>
<dbReference type="Proteomes" id="UP000650582">
    <property type="component" value="Unassembled WGS sequence"/>
</dbReference>
<feature type="compositionally biased region" description="Basic and acidic residues" evidence="1">
    <location>
        <begin position="144"/>
        <end position="167"/>
    </location>
</feature>
<feature type="compositionally biased region" description="Basic and acidic residues" evidence="1">
    <location>
        <begin position="246"/>
        <end position="273"/>
    </location>
</feature>
<feature type="region of interest" description="Disordered" evidence="1">
    <location>
        <begin position="144"/>
        <end position="224"/>
    </location>
</feature>
<feature type="compositionally biased region" description="Basic residues" evidence="1">
    <location>
        <begin position="50"/>
        <end position="59"/>
    </location>
</feature>
<feature type="compositionally biased region" description="Basic and acidic residues" evidence="1">
    <location>
        <begin position="450"/>
        <end position="464"/>
    </location>
</feature>
<protein>
    <recommendedName>
        <fullName evidence="2">DUF6699 domain-containing protein</fullName>
    </recommendedName>
</protein>
<dbReference type="InterPro" id="IPR046522">
    <property type="entry name" value="DUF6699"/>
</dbReference>
<comment type="caution">
    <text evidence="3">The sequence shown here is derived from an EMBL/GenBank/DDBJ whole genome shotgun (WGS) entry which is preliminary data.</text>
</comment>
<evidence type="ECO:0000256" key="1">
    <source>
        <dbReference type="SAM" id="MobiDB-lite"/>
    </source>
</evidence>
<feature type="region of interest" description="Disordered" evidence="1">
    <location>
        <begin position="42"/>
        <end position="101"/>
    </location>
</feature>
<feature type="region of interest" description="Disordered" evidence="1">
    <location>
        <begin position="246"/>
        <end position="418"/>
    </location>
</feature>
<evidence type="ECO:0000259" key="2">
    <source>
        <dbReference type="Pfam" id="PF20415"/>
    </source>
</evidence>
<feature type="compositionally biased region" description="Basic residues" evidence="1">
    <location>
        <begin position="83"/>
        <end position="101"/>
    </location>
</feature>
<dbReference type="Pfam" id="PF20415">
    <property type="entry name" value="DUF6699"/>
    <property type="match status" value="1"/>
</dbReference>
<evidence type="ECO:0000313" key="4">
    <source>
        <dbReference type="Proteomes" id="UP000650582"/>
    </source>
</evidence>
<name>A0A8H7HDG9_9AGAM</name>
<evidence type="ECO:0000313" key="3">
    <source>
        <dbReference type="EMBL" id="KAF8682971.1"/>
    </source>
</evidence>
<feature type="compositionally biased region" description="Low complexity" evidence="1">
    <location>
        <begin position="357"/>
        <end position="371"/>
    </location>
</feature>
<reference evidence="3" key="1">
    <citation type="submission" date="2020-09" db="EMBL/GenBank/DDBJ databases">
        <title>Comparative genome analyses of four rice-infecting Rhizoctonia solani isolates reveal extensive enrichment of homogalacturonan modification genes.</title>
        <authorList>
            <person name="Lee D.-Y."/>
            <person name="Jeon J."/>
            <person name="Kim K.-T."/>
            <person name="Cheong K."/>
            <person name="Song H."/>
            <person name="Choi G."/>
            <person name="Ko J."/>
            <person name="Opiyo S.O."/>
            <person name="Zuo S."/>
            <person name="Madhav S."/>
            <person name="Lee Y.-H."/>
            <person name="Wang G.-L."/>
        </authorList>
    </citation>
    <scope>NUCLEOTIDE SEQUENCE</scope>
    <source>
        <strain evidence="3">AG1-IA YN-7</strain>
    </source>
</reference>
<feature type="compositionally biased region" description="Polar residues" evidence="1">
    <location>
        <begin position="408"/>
        <end position="418"/>
    </location>
</feature>
<feature type="domain" description="DUF6699" evidence="2">
    <location>
        <begin position="558"/>
        <end position="693"/>
    </location>
</feature>
<feature type="region of interest" description="Disordered" evidence="1">
    <location>
        <begin position="445"/>
        <end position="500"/>
    </location>
</feature>
<feature type="compositionally biased region" description="Low complexity" evidence="1">
    <location>
        <begin position="275"/>
        <end position="309"/>
    </location>
</feature>
<sequence>MAPRGILKPPSVFPLEHELRGHEGERTPHIFICSMAVTWPTHTRAEPRKTRSRSRSRDRRHADEMAVVSNGYQRERLPSAHSSRLRARSRHRSKSRSRRHVRWSEPVAFVVSDGTDMLVQQLRHRRSSLPAILEDTRAIFRESVREKDKKESRSSDKDSSSSRHAPDTFHPSHSSSPPRRPPLKSTLSTPDVGKASQLVPSPKVVDPPLHAPTPISHEHRRRRTSLPNGLEAALKTSSHALWLPHHTEGHSHEHSSSHGKDHHDKDHSVKQVDGRSVSHSKNSSSASHSRPSTNSHSRSRTSTSHSHASQTPRHYDTVQLPPHVHEQPHLRGGSASAPPPVTFLNPQQQPSGVGRPISQITTSSHITAASHKSSHSKSSRSSSSKSSPPEKITPPLPSPVPSTKPSIEPQTPKSIRSNLFSFPTIDDIFSKDETSHSMKSVRRLFGLSTPKHEPRKLSDDEISVKKSKHSRGPSKDLKEDNPESDRRHRNDSFVVNPPARETLHRARHSFDLGTFSLLDDMHMRWTTATARHFLPVLTPAEIQTSHLTLTLNPAFTTIHWDIRHPPNAVWSVIPGRRSVLWTGHNEPATVPLVPSLRIISPYFPWVINARNPAGVTCGDILSAIHTSALQLVWRGEFDKLRPEDKTRLAAGYHANRPANGAPKTADSPFDAGSWLVRADWLGRYTVLRGMTVSEGKDKNGSPLPDVLLNMYLTENRREADRQAVVLVRH</sequence>